<organism evidence="1 2">
    <name type="scientific">Laccaria amethystina LaAM-08-1</name>
    <dbReference type="NCBI Taxonomy" id="1095629"/>
    <lineage>
        <taxon>Eukaryota</taxon>
        <taxon>Fungi</taxon>
        <taxon>Dikarya</taxon>
        <taxon>Basidiomycota</taxon>
        <taxon>Agaricomycotina</taxon>
        <taxon>Agaricomycetes</taxon>
        <taxon>Agaricomycetidae</taxon>
        <taxon>Agaricales</taxon>
        <taxon>Agaricineae</taxon>
        <taxon>Hydnangiaceae</taxon>
        <taxon>Laccaria</taxon>
    </lineage>
</organism>
<gene>
    <name evidence="1" type="ORF">K443DRAFT_12314</name>
</gene>
<evidence type="ECO:0000313" key="2">
    <source>
        <dbReference type="Proteomes" id="UP000054477"/>
    </source>
</evidence>
<dbReference type="STRING" id="1095629.A0A0C9XD98"/>
<reference evidence="1 2" key="1">
    <citation type="submission" date="2014-04" db="EMBL/GenBank/DDBJ databases">
        <authorList>
            <consortium name="DOE Joint Genome Institute"/>
            <person name="Kuo A."/>
            <person name="Kohler A."/>
            <person name="Nagy L.G."/>
            <person name="Floudas D."/>
            <person name="Copeland A."/>
            <person name="Barry K.W."/>
            <person name="Cichocki N."/>
            <person name="Veneault-Fourrey C."/>
            <person name="LaButti K."/>
            <person name="Lindquist E.A."/>
            <person name="Lipzen A."/>
            <person name="Lundell T."/>
            <person name="Morin E."/>
            <person name="Murat C."/>
            <person name="Sun H."/>
            <person name="Tunlid A."/>
            <person name="Henrissat B."/>
            <person name="Grigoriev I.V."/>
            <person name="Hibbett D.S."/>
            <person name="Martin F."/>
            <person name="Nordberg H.P."/>
            <person name="Cantor M.N."/>
            <person name="Hua S.X."/>
        </authorList>
    </citation>
    <scope>NUCLEOTIDE SEQUENCE [LARGE SCALE GENOMIC DNA]</scope>
    <source>
        <strain evidence="1 2">LaAM-08-1</strain>
    </source>
</reference>
<proteinExistence type="predicted"/>
<dbReference type="OrthoDB" id="73875at2759"/>
<dbReference type="Proteomes" id="UP000054477">
    <property type="component" value="Unassembled WGS sequence"/>
</dbReference>
<sequence>MALAQDVRVVCVNEHTNSGHCAYLYSSAGAVGKIVRLPENCGKNGFARVSKAWVHKDQSLPPDIAKRFKRRDGCKSHNYPTYSSSQEQPDPSTWLAFIHRKRFRQYGFNSFDKTVTKDLPAIDISKDFPILDQSLACSGFSASVKADAVAKAHAVISVGVATTGTIVSQNSACSWDGRDPRRDFEPRWLRLYSGLIDLFSVGIPGLNFPGVLTVGPTFKIQGRTIPALNLALGTRVDPAYTIQNTKLFLPSSGNHQPGLTFDPADSPLKLSVDPKTFATGAITAHVIPRVDLGISGMNGLAQAAVFQNLDASITTTLSVTGEASTEVSTSDSDNNGIIASVNGCADVDAGFD</sequence>
<dbReference type="EMBL" id="KN838805">
    <property type="protein sequence ID" value="KIJ94187.1"/>
    <property type="molecule type" value="Genomic_DNA"/>
</dbReference>
<accession>A0A0C9XD98</accession>
<evidence type="ECO:0000313" key="1">
    <source>
        <dbReference type="EMBL" id="KIJ94187.1"/>
    </source>
</evidence>
<dbReference type="AlphaFoldDB" id="A0A0C9XD98"/>
<dbReference type="HOGENOM" id="CLU_787695_0_0_1"/>
<name>A0A0C9XD98_9AGAR</name>
<reference evidence="2" key="2">
    <citation type="submission" date="2015-01" db="EMBL/GenBank/DDBJ databases">
        <title>Evolutionary Origins and Diversification of the Mycorrhizal Mutualists.</title>
        <authorList>
            <consortium name="DOE Joint Genome Institute"/>
            <consortium name="Mycorrhizal Genomics Consortium"/>
            <person name="Kohler A."/>
            <person name="Kuo A."/>
            <person name="Nagy L.G."/>
            <person name="Floudas D."/>
            <person name="Copeland A."/>
            <person name="Barry K.W."/>
            <person name="Cichocki N."/>
            <person name="Veneault-Fourrey C."/>
            <person name="LaButti K."/>
            <person name="Lindquist E.A."/>
            <person name="Lipzen A."/>
            <person name="Lundell T."/>
            <person name="Morin E."/>
            <person name="Murat C."/>
            <person name="Riley R."/>
            <person name="Ohm R."/>
            <person name="Sun H."/>
            <person name="Tunlid A."/>
            <person name="Henrissat B."/>
            <person name="Grigoriev I.V."/>
            <person name="Hibbett D.S."/>
            <person name="Martin F."/>
        </authorList>
    </citation>
    <scope>NUCLEOTIDE SEQUENCE [LARGE SCALE GENOMIC DNA]</scope>
    <source>
        <strain evidence="2">LaAM-08-1</strain>
    </source>
</reference>
<protein>
    <submittedName>
        <fullName evidence="1">Uncharacterized protein</fullName>
    </submittedName>
</protein>
<keyword evidence="2" id="KW-1185">Reference proteome</keyword>